<keyword evidence="1" id="KW-0812">Transmembrane</keyword>
<evidence type="ECO:0000313" key="3">
    <source>
        <dbReference type="Proteomes" id="UP001168620"/>
    </source>
</evidence>
<evidence type="ECO:0000313" key="2">
    <source>
        <dbReference type="EMBL" id="MDN4174853.1"/>
    </source>
</evidence>
<accession>A0ABT8FJJ4</accession>
<dbReference type="EMBL" id="JAUHJQ010000008">
    <property type="protein sequence ID" value="MDN4174853.1"/>
    <property type="molecule type" value="Genomic_DNA"/>
</dbReference>
<feature type="transmembrane region" description="Helical" evidence="1">
    <location>
        <begin position="111"/>
        <end position="134"/>
    </location>
</feature>
<organism evidence="2 3">
    <name type="scientific">Nocardioides oceani</name>
    <dbReference type="NCBI Taxonomy" id="3058369"/>
    <lineage>
        <taxon>Bacteria</taxon>
        <taxon>Bacillati</taxon>
        <taxon>Actinomycetota</taxon>
        <taxon>Actinomycetes</taxon>
        <taxon>Propionibacteriales</taxon>
        <taxon>Nocardioidaceae</taxon>
        <taxon>Nocardioides</taxon>
    </lineage>
</organism>
<comment type="caution">
    <text evidence="2">The sequence shown here is derived from an EMBL/GenBank/DDBJ whole genome shotgun (WGS) entry which is preliminary data.</text>
</comment>
<feature type="transmembrane region" description="Helical" evidence="1">
    <location>
        <begin position="71"/>
        <end position="91"/>
    </location>
</feature>
<dbReference type="Proteomes" id="UP001168620">
    <property type="component" value="Unassembled WGS sequence"/>
</dbReference>
<evidence type="ECO:0000256" key="1">
    <source>
        <dbReference type="SAM" id="Phobius"/>
    </source>
</evidence>
<dbReference type="RefSeq" id="WP_300953947.1">
    <property type="nucleotide sequence ID" value="NZ_JAUHJQ010000008.1"/>
</dbReference>
<keyword evidence="1" id="KW-0472">Membrane</keyword>
<feature type="transmembrane region" description="Helical" evidence="1">
    <location>
        <begin position="5"/>
        <end position="22"/>
    </location>
</feature>
<protein>
    <recommendedName>
        <fullName evidence="4">Transmembrane protein</fullName>
    </recommendedName>
</protein>
<keyword evidence="3" id="KW-1185">Reference proteome</keyword>
<feature type="transmembrane region" description="Helical" evidence="1">
    <location>
        <begin position="34"/>
        <end position="59"/>
    </location>
</feature>
<gene>
    <name evidence="2" type="ORF">QWY28_17960</name>
</gene>
<sequence>MERTVLLWMIPLNLLLVAWVWIGRLLFGVGGWMMLVYLVTLVPVLLLALLVTTVLALTQPGRPRRLTRPQAVAQLVTWAGMLLFGAVSFDFGDTEDSVGSLVMHVLGDGDLGWSVTYAAMGLGGLATVAGWTALVATLTAGRRRAAVPSEA</sequence>
<reference evidence="2" key="1">
    <citation type="submission" date="2023-06" db="EMBL/GenBank/DDBJ databases">
        <title>Draft genome sequence of Nocardioides sp. SOB77.</title>
        <authorList>
            <person name="Zhang G."/>
        </authorList>
    </citation>
    <scope>NUCLEOTIDE SEQUENCE</scope>
    <source>
        <strain evidence="2">SOB77</strain>
    </source>
</reference>
<keyword evidence="1" id="KW-1133">Transmembrane helix</keyword>
<evidence type="ECO:0008006" key="4">
    <source>
        <dbReference type="Google" id="ProtNLM"/>
    </source>
</evidence>
<proteinExistence type="predicted"/>
<name>A0ABT8FJJ4_9ACTN</name>